<protein>
    <submittedName>
        <fullName evidence="1">Uncharacterized protein</fullName>
    </submittedName>
</protein>
<evidence type="ECO:0000313" key="2">
    <source>
        <dbReference type="Proteomes" id="UP000642993"/>
    </source>
</evidence>
<dbReference type="Proteomes" id="UP000642993">
    <property type="component" value="Unassembled WGS sequence"/>
</dbReference>
<organism evidence="1 2">
    <name type="scientific">Lolliginicoccus lacisalsi</name>
    <dbReference type="NCBI Taxonomy" id="2742202"/>
    <lineage>
        <taxon>Bacteria</taxon>
        <taxon>Bacillati</taxon>
        <taxon>Actinomycetota</taxon>
        <taxon>Actinomycetes</taxon>
        <taxon>Mycobacteriales</taxon>
        <taxon>Hoyosellaceae</taxon>
        <taxon>Lolliginicoccus</taxon>
    </lineage>
</organism>
<reference evidence="1" key="1">
    <citation type="submission" date="2020-09" db="EMBL/GenBank/DDBJ databases">
        <title>Hoyosella lacisalsi sp. nov., a halotolerant actinobacterium isolated from soil of Lake Gudzhirganskoe.</title>
        <authorList>
            <person name="Yang Q."/>
            <person name="Guo P.Y."/>
            <person name="Liu S.W."/>
            <person name="Li F.N."/>
            <person name="Sun C.H."/>
        </authorList>
    </citation>
    <scope>NUCLEOTIDE SEQUENCE</scope>
    <source>
        <strain evidence="1">G463</strain>
    </source>
</reference>
<sequence>MTEPVPGTALLHGLVGDLEDSEGLAGMTGTLDPYLDAEGKLLSLEVGISVDNPVNNALTGYAKLDAALVNYLTSIDYPHHPFALAYSNLRDVTLNGQELLPDDRILYALAEANEAELAGPSAEFRDLLPTSAALDPFRSTEGVLVPFEDAIAIANPTDDPIIGHTTLTRILTEHFTRLDIPAHVLVDTYREATTDCVPEAPQGE</sequence>
<accession>A0A927PL52</accession>
<dbReference type="EMBL" id="JACYWE010000001">
    <property type="protein sequence ID" value="MBD8505071.1"/>
    <property type="molecule type" value="Genomic_DNA"/>
</dbReference>
<gene>
    <name evidence="1" type="ORF">HT102_01020</name>
</gene>
<dbReference type="AlphaFoldDB" id="A0A927PL52"/>
<comment type="caution">
    <text evidence="1">The sequence shown here is derived from an EMBL/GenBank/DDBJ whole genome shotgun (WGS) entry which is preliminary data.</text>
</comment>
<dbReference type="RefSeq" id="WP_192037550.1">
    <property type="nucleotide sequence ID" value="NZ_JACYWE010000001.1"/>
</dbReference>
<proteinExistence type="predicted"/>
<name>A0A927PL52_9ACTN</name>
<keyword evidence="2" id="KW-1185">Reference proteome</keyword>
<evidence type="ECO:0000313" key="1">
    <source>
        <dbReference type="EMBL" id="MBD8505071.1"/>
    </source>
</evidence>